<name>A0A1M6AY38_9FIRM</name>
<organism evidence="1 2">
    <name type="scientific">Parasporobacterium paucivorans DSM 15970</name>
    <dbReference type="NCBI Taxonomy" id="1122934"/>
    <lineage>
        <taxon>Bacteria</taxon>
        <taxon>Bacillati</taxon>
        <taxon>Bacillota</taxon>
        <taxon>Clostridia</taxon>
        <taxon>Lachnospirales</taxon>
        <taxon>Lachnospiraceae</taxon>
        <taxon>Parasporobacterium</taxon>
    </lineage>
</organism>
<dbReference type="EMBL" id="FQYT01000003">
    <property type="protein sequence ID" value="SHI41382.1"/>
    <property type="molecule type" value="Genomic_DNA"/>
</dbReference>
<proteinExistence type="predicted"/>
<keyword evidence="2" id="KW-1185">Reference proteome</keyword>
<reference evidence="1 2" key="1">
    <citation type="submission" date="2016-11" db="EMBL/GenBank/DDBJ databases">
        <authorList>
            <person name="Jaros S."/>
            <person name="Januszkiewicz K."/>
            <person name="Wedrychowicz H."/>
        </authorList>
    </citation>
    <scope>NUCLEOTIDE SEQUENCE [LARGE SCALE GENOMIC DNA]</scope>
    <source>
        <strain evidence="1 2">DSM 15970</strain>
    </source>
</reference>
<dbReference type="OrthoDB" id="1634483at2"/>
<dbReference type="RefSeq" id="WP_073992517.1">
    <property type="nucleotide sequence ID" value="NZ_FQYT01000003.1"/>
</dbReference>
<sequence length="421" mass="47942">MRTYYDETKKVLKKIKMLKGKESVTEIRILKTPKGTLSGFFNDDEILAKCIDTYIGKYNIYFTINPVKTVLLSHSENQLTEYARSTTSDADIEKLNVLMIDLDPKRPSNISATEAEHNKAIKKTQEIKDFLISQGWPTPIVADSGNGGHLLFKIDLLNNQEGTNLLKNVLKALDSLFSDSEVEVDKTTYNASRICKLYGTIACKGKDTEERPHRMARILDCPEAIETIMKDQLQAIASLYPVEEKSVGTCAPTKIDIERWLTDKNLKVTKVKSVGNGTIYVLENCPWRPEHTDGSAFIIQFDNGAVAAGCHHNSCSQENWQSLRDRLEPEWRKARLSSKKDDGESKESQSDILIESGSKAQFFQDNMEENYAAVEMDGHKEVYKINSKKLRLWLTKAFYSKTWVFRLNSARFSLFRCTCFR</sequence>
<gene>
    <name evidence="1" type="ORF">SAMN02745691_00211</name>
</gene>
<evidence type="ECO:0000313" key="1">
    <source>
        <dbReference type="EMBL" id="SHI41382.1"/>
    </source>
</evidence>
<dbReference type="Proteomes" id="UP000184342">
    <property type="component" value="Unassembled WGS sequence"/>
</dbReference>
<dbReference type="STRING" id="1122934.SAMN02745691_00211"/>
<accession>A0A1M6AY38</accession>
<dbReference type="AlphaFoldDB" id="A0A1M6AY38"/>
<protein>
    <submittedName>
        <fullName evidence="1">Uncharacterized protein</fullName>
    </submittedName>
</protein>
<evidence type="ECO:0000313" key="2">
    <source>
        <dbReference type="Proteomes" id="UP000184342"/>
    </source>
</evidence>